<dbReference type="SUPFAM" id="SSF159941">
    <property type="entry name" value="MM3350-like"/>
    <property type="match status" value="1"/>
</dbReference>
<dbReference type="Gene3D" id="3.10.290.30">
    <property type="entry name" value="MM3350-like"/>
    <property type="match status" value="1"/>
</dbReference>
<evidence type="ECO:0000313" key="3">
    <source>
        <dbReference type="Proteomes" id="UP000050360"/>
    </source>
</evidence>
<name>A0A0P8AEE3_9EURY</name>
<evidence type="ECO:0000259" key="1">
    <source>
        <dbReference type="Pfam" id="PF07929"/>
    </source>
</evidence>
<dbReference type="InterPro" id="IPR012912">
    <property type="entry name" value="Plasmid_pRiA4b_Orf3-like"/>
</dbReference>
<dbReference type="Proteomes" id="UP000050360">
    <property type="component" value="Unassembled WGS sequence"/>
</dbReference>
<dbReference type="Pfam" id="PF07929">
    <property type="entry name" value="PRiA4_ORF3"/>
    <property type="match status" value="1"/>
</dbReference>
<dbReference type="EMBL" id="LKCM01000218">
    <property type="protein sequence ID" value="KPQ42595.1"/>
    <property type="molecule type" value="Genomic_DNA"/>
</dbReference>
<sequence>MKHQQFKPQKTNGTCAVCSKSFSKTAMKKHLESSGHSAREGSGDQVPVGAKLFTILVEGSLFNEYWMYLEVPANTILRRLDNFLRDTWVECCGHMSMFVIDGKRYLSETDEFFKEDLSMHYILDKVLSPGKKFSYEYDFGSTTQLDLKVVGEREIEDSDSSVVVLARNEPPLLVCNSCGKIATYICRRCGCNNEGWVCDDCSSGHECGEEMLLPVVNSPRVGVCGYTGMD</sequence>
<comment type="caution">
    <text evidence="2">The sequence shown here is derived from an EMBL/GenBank/DDBJ whole genome shotgun (WGS) entry which is preliminary data.</text>
</comment>
<gene>
    <name evidence="2" type="ORF">MPEBLZ_02805</name>
</gene>
<dbReference type="InterPro" id="IPR024047">
    <property type="entry name" value="MM3350-like_sf"/>
</dbReference>
<organism evidence="2 3">
    <name type="scientific">Candidatus Methanoperedens nitratireducens</name>
    <dbReference type="NCBI Taxonomy" id="1392998"/>
    <lineage>
        <taxon>Archaea</taxon>
        <taxon>Methanobacteriati</taxon>
        <taxon>Methanobacteriota</taxon>
        <taxon>Stenosarchaea group</taxon>
        <taxon>Methanomicrobia</taxon>
        <taxon>Methanosarcinales</taxon>
        <taxon>ANME-2 cluster</taxon>
        <taxon>Candidatus Methanoperedentaceae</taxon>
        <taxon>Candidatus Methanoperedens</taxon>
    </lineage>
</organism>
<evidence type="ECO:0000313" key="2">
    <source>
        <dbReference type="EMBL" id="KPQ42595.1"/>
    </source>
</evidence>
<proteinExistence type="predicted"/>
<protein>
    <recommendedName>
        <fullName evidence="1">Plasmid pRiA4b Orf3-like domain-containing protein</fullName>
    </recommendedName>
</protein>
<reference evidence="2 3" key="1">
    <citation type="submission" date="2015-09" db="EMBL/GenBank/DDBJ databases">
        <title>A metagenomics-based metabolic model of nitrate-dependent anaerobic oxidation of methane by Methanoperedens-like archaea.</title>
        <authorList>
            <person name="Arshad A."/>
            <person name="Speth D.R."/>
            <person name="De Graaf R.M."/>
            <person name="Op Den Camp H.J."/>
            <person name="Jetten M.S."/>
            <person name="Welte C.U."/>
        </authorList>
    </citation>
    <scope>NUCLEOTIDE SEQUENCE [LARGE SCALE GENOMIC DNA]</scope>
</reference>
<dbReference type="AlphaFoldDB" id="A0A0P8AEE3"/>
<accession>A0A0P8AEE3</accession>
<feature type="domain" description="Plasmid pRiA4b Orf3-like" evidence="1">
    <location>
        <begin position="66"/>
        <end position="158"/>
    </location>
</feature>